<keyword evidence="1" id="KW-0472">Membrane</keyword>
<sequence>MKLVWIVILVIVAGYAGSYFVFSKDRLPAAIRDIFLTGWEFFIVGAAIGPGGFNLIESGQLEQLNPFIALGLGWVGLIFGVQMRVSDLRKIDPAMKLLTLIQAAMVGVGLFFIFALASSILLTISWIEIAVASGIVACAGAISSPTAISLVGARLDRSKSPQLRSLMIIATLDIAPALIVIGVLFCFFTAEPGGGFSLLRGFSMLFYSFIISAALAGIFLLFDRKNLSEGENLAVFIGFLILITGIAFYLSLSPLFLSLLVGVFLANTLQPDDMIYVSLHSTEKQFYVIVLIVSGMWWQSYTPEIWALAGVLIVVRLWLKRESVDAGAKLVFKTDKLQKGIGQALGAQGALALAIGLNYILIYPGQAPKLAFGVIAISVIANEAMAPWLIRKTLGNHKADETER</sequence>
<gene>
    <name evidence="2" type="ORF">MNBD_NITROSPINAE03-1218</name>
</gene>
<feature type="transmembrane region" description="Helical" evidence="1">
    <location>
        <begin position="34"/>
        <end position="55"/>
    </location>
</feature>
<accession>A0A3B1C9R0</accession>
<protein>
    <recommendedName>
        <fullName evidence="3">Cation/H+ exchanger domain-containing protein</fullName>
    </recommendedName>
</protein>
<evidence type="ECO:0008006" key="3">
    <source>
        <dbReference type="Google" id="ProtNLM"/>
    </source>
</evidence>
<feature type="transmembrane region" description="Helical" evidence="1">
    <location>
        <begin position="233"/>
        <end position="266"/>
    </location>
</feature>
<reference evidence="2" key="1">
    <citation type="submission" date="2018-06" db="EMBL/GenBank/DDBJ databases">
        <authorList>
            <person name="Zhirakovskaya E."/>
        </authorList>
    </citation>
    <scope>NUCLEOTIDE SEQUENCE</scope>
</reference>
<keyword evidence="1" id="KW-1133">Transmembrane helix</keyword>
<feature type="transmembrane region" description="Helical" evidence="1">
    <location>
        <begin position="67"/>
        <end position="85"/>
    </location>
</feature>
<name>A0A3B1C9R0_9ZZZZ</name>
<evidence type="ECO:0000313" key="2">
    <source>
        <dbReference type="EMBL" id="VAX20694.1"/>
    </source>
</evidence>
<dbReference type="AlphaFoldDB" id="A0A3B1C9R0"/>
<dbReference type="InterPro" id="IPR038770">
    <property type="entry name" value="Na+/solute_symporter_sf"/>
</dbReference>
<proteinExistence type="predicted"/>
<feature type="transmembrane region" description="Helical" evidence="1">
    <location>
        <begin position="6"/>
        <end position="22"/>
    </location>
</feature>
<dbReference type="EMBL" id="UOGB01000186">
    <property type="protein sequence ID" value="VAX20694.1"/>
    <property type="molecule type" value="Genomic_DNA"/>
</dbReference>
<keyword evidence="1" id="KW-0812">Transmembrane</keyword>
<dbReference type="Gene3D" id="1.20.1530.20">
    <property type="match status" value="1"/>
</dbReference>
<feature type="transmembrane region" description="Helical" evidence="1">
    <location>
        <begin position="286"/>
        <end position="319"/>
    </location>
</feature>
<feature type="transmembrane region" description="Helical" evidence="1">
    <location>
        <begin position="165"/>
        <end position="190"/>
    </location>
</feature>
<feature type="transmembrane region" description="Helical" evidence="1">
    <location>
        <begin position="97"/>
        <end position="124"/>
    </location>
</feature>
<feature type="transmembrane region" description="Helical" evidence="1">
    <location>
        <begin position="202"/>
        <end position="221"/>
    </location>
</feature>
<feature type="transmembrane region" description="Helical" evidence="1">
    <location>
        <begin position="370"/>
        <end position="390"/>
    </location>
</feature>
<feature type="transmembrane region" description="Helical" evidence="1">
    <location>
        <begin position="130"/>
        <end position="153"/>
    </location>
</feature>
<organism evidence="2">
    <name type="scientific">hydrothermal vent metagenome</name>
    <dbReference type="NCBI Taxonomy" id="652676"/>
    <lineage>
        <taxon>unclassified sequences</taxon>
        <taxon>metagenomes</taxon>
        <taxon>ecological metagenomes</taxon>
    </lineage>
</organism>
<evidence type="ECO:0000256" key="1">
    <source>
        <dbReference type="SAM" id="Phobius"/>
    </source>
</evidence>
<feature type="transmembrane region" description="Helical" evidence="1">
    <location>
        <begin position="340"/>
        <end position="364"/>
    </location>
</feature>